<dbReference type="OrthoDB" id="5389752at2"/>
<dbReference type="Proteomes" id="UP000015520">
    <property type="component" value="Unassembled WGS sequence"/>
</dbReference>
<keyword evidence="3 10" id="KW-1134">Transmembrane beta strand</keyword>
<feature type="signal peptide" evidence="12">
    <location>
        <begin position="1"/>
        <end position="21"/>
    </location>
</feature>
<dbReference type="InterPro" id="IPR012910">
    <property type="entry name" value="Plug_dom"/>
</dbReference>
<dbReference type="InterPro" id="IPR037066">
    <property type="entry name" value="Plug_dom_sf"/>
</dbReference>
<dbReference type="SUPFAM" id="SSF56935">
    <property type="entry name" value="Porins"/>
    <property type="match status" value="1"/>
</dbReference>
<gene>
    <name evidence="15" type="ORF">M947_05245</name>
</gene>
<evidence type="ECO:0000256" key="7">
    <source>
        <dbReference type="ARBA" id="ARBA00023077"/>
    </source>
</evidence>
<evidence type="ECO:0000256" key="8">
    <source>
        <dbReference type="ARBA" id="ARBA00023136"/>
    </source>
</evidence>
<dbReference type="PATRIC" id="fig|1172190.3.peg.1022"/>
<evidence type="ECO:0000256" key="5">
    <source>
        <dbReference type="ARBA" id="ARBA00022729"/>
    </source>
</evidence>
<accession>T0JNR1</accession>
<keyword evidence="8 10" id="KW-0472">Membrane</keyword>
<dbReference type="GO" id="GO:0015344">
    <property type="term" value="F:siderophore uptake transmembrane transporter activity"/>
    <property type="evidence" value="ECO:0007669"/>
    <property type="project" value="TreeGrafter"/>
</dbReference>
<keyword evidence="2 10" id="KW-0813">Transport</keyword>
<dbReference type="InterPro" id="IPR000531">
    <property type="entry name" value="Beta-barrel_TonB"/>
</dbReference>
<evidence type="ECO:0000256" key="10">
    <source>
        <dbReference type="PROSITE-ProRule" id="PRU01360"/>
    </source>
</evidence>
<evidence type="ECO:0000256" key="12">
    <source>
        <dbReference type="SAM" id="SignalP"/>
    </source>
</evidence>
<dbReference type="PROSITE" id="PS52016">
    <property type="entry name" value="TONB_DEPENDENT_REC_3"/>
    <property type="match status" value="1"/>
</dbReference>
<keyword evidence="6" id="KW-0406">Ion transport</keyword>
<evidence type="ECO:0000259" key="13">
    <source>
        <dbReference type="Pfam" id="PF00593"/>
    </source>
</evidence>
<sequence>MNTKIYLSLLVSAMLVNSLSAADDLKNVIVTAKTQKSSVDTAGSFSIITAKDIKRTGASSIKEALEGVVGLNMGVNDASINGRQNISIRGTDSKNTLILVDGERISGSDSQIGHSDFQYNWIPMSAISKIEVIRGPMSSLYGSSAIGGVVNIITKKPTEKTQGDITLETGKASRDGGENMEVSISGGGKINDKFSIIGYVDAKTSEPEETDNTTEIEGKKIRNVMVKAWYDIDLTQQITAFVILGNEKRKTEAYDELYDIDKAHYSIGYEKDFDDISLDLKYYTNISDAHTEQFSYTHEMHDDTFNAELKIASFENHFIVFGGDYRTEKYKKKYDNSASDLTSGFDDSIKYASVYLQDEIEIGKNTILTLGARYDKHEKFGGELSPKANLVYKLNDNSRFKAGYGHGFNAPTVTQNSDDYTLAVPIEFYPSGPPFNGMPKTFNRFKGNDNLNPEISDTFELGYDYEKNQLAISATYFHTELKDLIDTLHIKDTPVGPMTYREYTYSNVGKARIDGVELEFTQNKIFDKLDLNLNYTFLDTENKDTKKELFNRPAHTANLKLSVELPWEINSNFRVNYVGNQTAADGEKLDAYTTLGLQFSKEFIENFTIRAGAENLSNIKHIGDSNQYSIRGRYVYARLNYSF</sequence>
<evidence type="ECO:0000256" key="11">
    <source>
        <dbReference type="RuleBase" id="RU003357"/>
    </source>
</evidence>
<evidence type="ECO:0000256" key="6">
    <source>
        <dbReference type="ARBA" id="ARBA00023065"/>
    </source>
</evidence>
<dbReference type="Pfam" id="PF00593">
    <property type="entry name" value="TonB_dep_Rec_b-barrel"/>
    <property type="match status" value="1"/>
</dbReference>
<dbReference type="Pfam" id="PF07715">
    <property type="entry name" value="Plug"/>
    <property type="match status" value="1"/>
</dbReference>
<evidence type="ECO:0000256" key="2">
    <source>
        <dbReference type="ARBA" id="ARBA00022448"/>
    </source>
</evidence>
<reference evidence="15 16" key="1">
    <citation type="submission" date="2013-07" db="EMBL/GenBank/DDBJ databases">
        <title>Sulfurimonas hongkongensis AST-10 Genome Sequencing.</title>
        <authorList>
            <person name="Cai L."/>
            <person name="Zhang T."/>
        </authorList>
    </citation>
    <scope>NUCLEOTIDE SEQUENCE [LARGE SCALE GENOMIC DNA]</scope>
    <source>
        <strain evidence="15 16">AST-10</strain>
    </source>
</reference>
<dbReference type="eggNOG" id="COG4771">
    <property type="taxonomic scope" value="Bacteria"/>
</dbReference>
<proteinExistence type="inferred from homology"/>
<dbReference type="PANTHER" id="PTHR30069">
    <property type="entry name" value="TONB-DEPENDENT OUTER MEMBRANE RECEPTOR"/>
    <property type="match status" value="1"/>
</dbReference>
<comment type="similarity">
    <text evidence="10 11">Belongs to the TonB-dependent receptor family.</text>
</comment>
<protein>
    <recommendedName>
        <fullName evidence="17">TonB-denpendent receptor</fullName>
    </recommendedName>
</protein>
<feature type="domain" description="TonB-dependent receptor plug" evidence="14">
    <location>
        <begin position="39"/>
        <end position="149"/>
    </location>
</feature>
<dbReference type="GO" id="GO:0044718">
    <property type="term" value="P:siderophore transmembrane transport"/>
    <property type="evidence" value="ECO:0007669"/>
    <property type="project" value="TreeGrafter"/>
</dbReference>
<dbReference type="PANTHER" id="PTHR30069:SF53">
    <property type="entry name" value="COLICIN I RECEPTOR-RELATED"/>
    <property type="match status" value="1"/>
</dbReference>
<organism evidence="15 16">
    <name type="scientific">Sulfurimonas hongkongensis</name>
    <dbReference type="NCBI Taxonomy" id="1172190"/>
    <lineage>
        <taxon>Bacteria</taxon>
        <taxon>Pseudomonadati</taxon>
        <taxon>Campylobacterota</taxon>
        <taxon>Epsilonproteobacteria</taxon>
        <taxon>Campylobacterales</taxon>
        <taxon>Sulfurimonadaceae</taxon>
        <taxon>Sulfurimonas</taxon>
    </lineage>
</organism>
<keyword evidence="4 10" id="KW-0812">Transmembrane</keyword>
<name>T0JNR1_9BACT</name>
<keyword evidence="9 10" id="KW-0998">Cell outer membrane</keyword>
<dbReference type="GO" id="GO:0009279">
    <property type="term" value="C:cell outer membrane"/>
    <property type="evidence" value="ECO:0007669"/>
    <property type="project" value="UniProtKB-SubCell"/>
</dbReference>
<comment type="caution">
    <text evidence="15">The sequence shown here is derived from an EMBL/GenBank/DDBJ whole genome shotgun (WGS) entry which is preliminary data.</text>
</comment>
<evidence type="ECO:0000256" key="1">
    <source>
        <dbReference type="ARBA" id="ARBA00004571"/>
    </source>
</evidence>
<feature type="chain" id="PRO_5004578162" description="TonB-denpendent receptor" evidence="12">
    <location>
        <begin position="22"/>
        <end position="643"/>
    </location>
</feature>
<evidence type="ECO:0000259" key="14">
    <source>
        <dbReference type="Pfam" id="PF07715"/>
    </source>
</evidence>
<evidence type="ECO:0008006" key="17">
    <source>
        <dbReference type="Google" id="ProtNLM"/>
    </source>
</evidence>
<feature type="domain" description="TonB-dependent receptor-like beta-barrel" evidence="13">
    <location>
        <begin position="256"/>
        <end position="616"/>
    </location>
</feature>
<evidence type="ECO:0000256" key="4">
    <source>
        <dbReference type="ARBA" id="ARBA00022692"/>
    </source>
</evidence>
<dbReference type="STRING" id="1172190.M947_05245"/>
<dbReference type="CDD" id="cd01347">
    <property type="entry name" value="ligand_gated_channel"/>
    <property type="match status" value="1"/>
</dbReference>
<dbReference type="InterPro" id="IPR039426">
    <property type="entry name" value="TonB-dep_rcpt-like"/>
</dbReference>
<evidence type="ECO:0000256" key="9">
    <source>
        <dbReference type="ARBA" id="ARBA00023237"/>
    </source>
</evidence>
<dbReference type="Gene3D" id="2.40.170.20">
    <property type="entry name" value="TonB-dependent receptor, beta-barrel domain"/>
    <property type="match status" value="1"/>
</dbReference>
<dbReference type="EMBL" id="AUPZ01000006">
    <property type="protein sequence ID" value="EQB39731.1"/>
    <property type="molecule type" value="Genomic_DNA"/>
</dbReference>
<dbReference type="InterPro" id="IPR036942">
    <property type="entry name" value="Beta-barrel_TonB_sf"/>
</dbReference>
<keyword evidence="7 11" id="KW-0798">TonB box</keyword>
<evidence type="ECO:0000313" key="16">
    <source>
        <dbReference type="Proteomes" id="UP000015520"/>
    </source>
</evidence>
<dbReference type="AlphaFoldDB" id="T0JNR1"/>
<keyword evidence="16" id="KW-1185">Reference proteome</keyword>
<keyword evidence="5 12" id="KW-0732">Signal</keyword>
<evidence type="ECO:0000256" key="3">
    <source>
        <dbReference type="ARBA" id="ARBA00022452"/>
    </source>
</evidence>
<dbReference type="RefSeq" id="WP_021287318.1">
    <property type="nucleotide sequence ID" value="NZ_AUPZ01000006.1"/>
</dbReference>
<dbReference type="Gene3D" id="2.170.130.10">
    <property type="entry name" value="TonB-dependent receptor, plug domain"/>
    <property type="match status" value="1"/>
</dbReference>
<evidence type="ECO:0000313" key="15">
    <source>
        <dbReference type="EMBL" id="EQB39731.1"/>
    </source>
</evidence>
<comment type="subcellular location">
    <subcellularLocation>
        <location evidence="1 10">Cell outer membrane</location>
        <topology evidence="1 10">Multi-pass membrane protein</topology>
    </subcellularLocation>
</comment>